<feature type="region of interest" description="Disordered" evidence="1">
    <location>
        <begin position="428"/>
        <end position="527"/>
    </location>
</feature>
<feature type="compositionally biased region" description="Low complexity" evidence="1">
    <location>
        <begin position="463"/>
        <end position="480"/>
    </location>
</feature>
<feature type="region of interest" description="Disordered" evidence="1">
    <location>
        <begin position="1"/>
        <end position="39"/>
    </location>
</feature>
<proteinExistence type="predicted"/>
<feature type="compositionally biased region" description="Low complexity" evidence="1">
    <location>
        <begin position="509"/>
        <end position="527"/>
    </location>
</feature>
<dbReference type="SUPFAM" id="SSF54928">
    <property type="entry name" value="RNA-binding domain, RBD"/>
    <property type="match status" value="1"/>
</dbReference>
<feature type="compositionally biased region" description="Pro residues" evidence="1">
    <location>
        <begin position="481"/>
        <end position="492"/>
    </location>
</feature>
<feature type="compositionally biased region" description="Basic and acidic residues" evidence="1">
    <location>
        <begin position="384"/>
        <end position="393"/>
    </location>
</feature>
<sequence length="767" mass="86368">MSTLFHDQEKESGFSPIPLSGDELTGQHSPSTEHNLCSIRPTSDSGNGVLLSFAIVGSFAPSIGPQHVVPLLSEMGEILHIFDQNTHPNKTRCRLLVHLAARSPFELIRERLLTRHLFVQGTSVSIFNLSSHPLELLFPSLPLGTSEDLLKSTMEPNTNCRFHFLAPSFTEPSSHRCIARFPDTPSALSAFRARKSWTINGQPVIVSISRIRIPVPSRHQFLRLLFANTCNESFFVYIQLRSEEFRTECLKIVSSSQLDKLAEQARQVSASIVAHQENIDRVFRKLDGPLSDEDVKQTEEKISLLVPQVVKCTLTLAEYNTILEEGRQSTAEWTAQKLRVMEELISNTPSFVQNERDLARRRQFQQSLHNRMEETQKRFTSLRQSREQRKIRLDSPFSHPSNEWDFLAPTEIADLLLSKQRVISAEPDKPWWNDMFPTNPGTSEQAPSLSSHPLSMLRSPPHSESSLDLTLSSPSRLLSSPSPPLIFPPTHPPHQQQHHQQRVESPHPSILSSSDARSQSSSVSATSASNKPALLVMTVFATFVPSANSSSVVTFLSLFGEVLDVSELDEGRPSSECRLIAHLLTCSSFVDLKTSLVSQPFFRSDSAATVTHLRVNPSTLHLSSLPSSTTPGKITAVIATHSKCVIDFLPPDPSFSTRHCLLKYPNSDFALTAFRAHQKWMIDEKPICTRFARRTMNNAEQQTFYRFIFLDEIDEFLFVLSQIDADSFRQTFQRCLSQCSNNKLHQLAKTAQTKLRKCQEEVENLLK</sequence>
<accession>A0ABQ9X2D7</accession>
<dbReference type="InterPro" id="IPR035979">
    <property type="entry name" value="RBD_domain_sf"/>
</dbReference>
<feature type="compositionally biased region" description="Polar residues" evidence="1">
    <location>
        <begin position="439"/>
        <end position="453"/>
    </location>
</feature>
<keyword evidence="3" id="KW-1185">Reference proteome</keyword>
<dbReference type="Proteomes" id="UP001281761">
    <property type="component" value="Unassembled WGS sequence"/>
</dbReference>
<feature type="region of interest" description="Disordered" evidence="1">
    <location>
        <begin position="372"/>
        <end position="396"/>
    </location>
</feature>
<evidence type="ECO:0000313" key="2">
    <source>
        <dbReference type="EMBL" id="KAK2945102.1"/>
    </source>
</evidence>
<evidence type="ECO:0000313" key="3">
    <source>
        <dbReference type="Proteomes" id="UP001281761"/>
    </source>
</evidence>
<gene>
    <name evidence="2" type="ORF">BLNAU_19951</name>
</gene>
<evidence type="ECO:0000256" key="1">
    <source>
        <dbReference type="SAM" id="MobiDB-lite"/>
    </source>
</evidence>
<dbReference type="EMBL" id="JARBJD010000272">
    <property type="protein sequence ID" value="KAK2945102.1"/>
    <property type="molecule type" value="Genomic_DNA"/>
</dbReference>
<reference evidence="2 3" key="1">
    <citation type="journal article" date="2022" name="bioRxiv">
        <title>Genomics of Preaxostyla Flagellates Illuminates Evolutionary Transitions and the Path Towards Mitochondrial Loss.</title>
        <authorList>
            <person name="Novak L.V.F."/>
            <person name="Treitli S.C."/>
            <person name="Pyrih J."/>
            <person name="Halakuc P."/>
            <person name="Pipaliya S.V."/>
            <person name="Vacek V."/>
            <person name="Brzon O."/>
            <person name="Soukal P."/>
            <person name="Eme L."/>
            <person name="Dacks J.B."/>
            <person name="Karnkowska A."/>
            <person name="Elias M."/>
            <person name="Hampl V."/>
        </authorList>
    </citation>
    <scope>NUCLEOTIDE SEQUENCE [LARGE SCALE GENOMIC DNA]</scope>
    <source>
        <strain evidence="2">NAU3</strain>
        <tissue evidence="2">Gut</tissue>
    </source>
</reference>
<feature type="compositionally biased region" description="Basic and acidic residues" evidence="1">
    <location>
        <begin position="1"/>
        <end position="12"/>
    </location>
</feature>
<name>A0ABQ9X2D7_9EUKA</name>
<comment type="caution">
    <text evidence="2">The sequence shown here is derived from an EMBL/GenBank/DDBJ whole genome shotgun (WGS) entry which is preliminary data.</text>
</comment>
<organism evidence="2 3">
    <name type="scientific">Blattamonas nauphoetae</name>
    <dbReference type="NCBI Taxonomy" id="2049346"/>
    <lineage>
        <taxon>Eukaryota</taxon>
        <taxon>Metamonada</taxon>
        <taxon>Preaxostyla</taxon>
        <taxon>Oxymonadida</taxon>
        <taxon>Blattamonas</taxon>
    </lineage>
</organism>
<feature type="compositionally biased region" description="Polar residues" evidence="1">
    <location>
        <begin position="26"/>
        <end position="39"/>
    </location>
</feature>
<protein>
    <recommendedName>
        <fullName evidence="4">FHA domain-containing protein</fullName>
    </recommendedName>
</protein>
<evidence type="ECO:0008006" key="4">
    <source>
        <dbReference type="Google" id="ProtNLM"/>
    </source>
</evidence>